<evidence type="ECO:0000313" key="7">
    <source>
        <dbReference type="EMBL" id="ODM15374.1"/>
    </source>
</evidence>
<accession>A0A1E3B374</accession>
<gene>
    <name evidence="7" type="ORF">SI65_09315</name>
</gene>
<dbReference type="VEuPathDB" id="FungiDB:SI65_09315"/>
<keyword evidence="3" id="KW-0862">Zinc</keyword>
<evidence type="ECO:0008006" key="9">
    <source>
        <dbReference type="Google" id="ProtNLM"/>
    </source>
</evidence>
<dbReference type="InterPro" id="IPR036291">
    <property type="entry name" value="NAD(P)-bd_dom_sf"/>
</dbReference>
<name>A0A1E3B374_ASPCR</name>
<dbReference type="PANTHER" id="PTHR42683">
    <property type="entry name" value="ALDEHYDE REDUCTASE"/>
    <property type="match status" value="1"/>
</dbReference>
<keyword evidence="8" id="KW-1185">Reference proteome</keyword>
<dbReference type="STRING" id="573508.A0A1E3B374"/>
<dbReference type="AlphaFoldDB" id="A0A1E3B374"/>
<reference evidence="7 8" key="1">
    <citation type="journal article" date="2016" name="BMC Genomics">
        <title>Comparative genomic and transcriptomic analyses of the Fuzhuan brick tea-fermentation fungus Aspergillus cristatus.</title>
        <authorList>
            <person name="Ge Y."/>
            <person name="Wang Y."/>
            <person name="Liu Y."/>
            <person name="Tan Y."/>
            <person name="Ren X."/>
            <person name="Zhang X."/>
            <person name="Hyde K.D."/>
            <person name="Liu Y."/>
            <person name="Liu Z."/>
        </authorList>
    </citation>
    <scope>NUCLEOTIDE SEQUENCE [LARGE SCALE GENOMIC DNA]</scope>
    <source>
        <strain evidence="7 8">GZAAS20.1005</strain>
    </source>
</reference>
<organism evidence="7 8">
    <name type="scientific">Aspergillus cristatus</name>
    <name type="common">Chinese Fuzhuan brick tea-fermentation fungus</name>
    <name type="synonym">Eurotium cristatum</name>
    <dbReference type="NCBI Taxonomy" id="573508"/>
    <lineage>
        <taxon>Eukaryota</taxon>
        <taxon>Fungi</taxon>
        <taxon>Dikarya</taxon>
        <taxon>Ascomycota</taxon>
        <taxon>Pezizomycotina</taxon>
        <taxon>Eurotiomycetes</taxon>
        <taxon>Eurotiomycetidae</taxon>
        <taxon>Eurotiales</taxon>
        <taxon>Aspergillaceae</taxon>
        <taxon>Aspergillus</taxon>
        <taxon>Aspergillus subgen. Aspergillus</taxon>
    </lineage>
</organism>
<dbReference type="InterPro" id="IPR013154">
    <property type="entry name" value="ADH-like_N"/>
</dbReference>
<dbReference type="InterPro" id="IPR047109">
    <property type="entry name" value="CAD-like"/>
</dbReference>
<evidence type="ECO:0000259" key="5">
    <source>
        <dbReference type="Pfam" id="PF00107"/>
    </source>
</evidence>
<keyword evidence="2" id="KW-0479">Metal-binding</keyword>
<evidence type="ECO:0000256" key="2">
    <source>
        <dbReference type="ARBA" id="ARBA00022723"/>
    </source>
</evidence>
<dbReference type="Gene3D" id="3.90.180.10">
    <property type="entry name" value="Medium-chain alcohol dehydrogenases, catalytic domain"/>
    <property type="match status" value="1"/>
</dbReference>
<dbReference type="Proteomes" id="UP000094569">
    <property type="component" value="Unassembled WGS sequence"/>
</dbReference>
<feature type="domain" description="Alcohol dehydrogenase-like N-terminal" evidence="6">
    <location>
        <begin position="29"/>
        <end position="130"/>
    </location>
</feature>
<comment type="cofactor">
    <cofactor evidence="1">
        <name>Zn(2+)</name>
        <dbReference type="ChEBI" id="CHEBI:29105"/>
    </cofactor>
</comment>
<keyword evidence="4" id="KW-0560">Oxidoreductase</keyword>
<dbReference type="Pfam" id="PF00107">
    <property type="entry name" value="ADH_zinc_N"/>
    <property type="match status" value="1"/>
</dbReference>
<protein>
    <recommendedName>
        <fullName evidence="9">Enoyl reductase (ER) domain-containing protein</fullName>
    </recommendedName>
</protein>
<dbReference type="GO" id="GO:0046872">
    <property type="term" value="F:metal ion binding"/>
    <property type="evidence" value="ECO:0007669"/>
    <property type="project" value="UniProtKB-KW"/>
</dbReference>
<evidence type="ECO:0000259" key="6">
    <source>
        <dbReference type="Pfam" id="PF08240"/>
    </source>
</evidence>
<dbReference type="InterPro" id="IPR029752">
    <property type="entry name" value="D-isomer_DH_CS1"/>
</dbReference>
<dbReference type="SUPFAM" id="SSF51735">
    <property type="entry name" value="NAD(P)-binding Rossmann-fold domains"/>
    <property type="match status" value="1"/>
</dbReference>
<dbReference type="Pfam" id="PF08240">
    <property type="entry name" value="ADH_N"/>
    <property type="match status" value="1"/>
</dbReference>
<evidence type="ECO:0000256" key="4">
    <source>
        <dbReference type="ARBA" id="ARBA00023002"/>
    </source>
</evidence>
<evidence type="ECO:0000313" key="8">
    <source>
        <dbReference type="Proteomes" id="UP000094569"/>
    </source>
</evidence>
<evidence type="ECO:0000256" key="3">
    <source>
        <dbReference type="ARBA" id="ARBA00022833"/>
    </source>
</evidence>
<dbReference type="Gene3D" id="3.40.50.720">
    <property type="entry name" value="NAD(P)-binding Rossmann-like Domain"/>
    <property type="match status" value="1"/>
</dbReference>
<sequence length="332" mass="35993">MPKTVEYSVFSGSESGDILTETVRRTIQSNEALVEVTHAGLCGADKLSKTKNIPLGHHGAGIVRDVGCAVQYVKIGDRVGFDGSQIPCGNCDYCIGGKEQYCAQSEHFEKVGSFATHAVWHENVLVKLPEGVESKYAAPLMCGGAIMWEVLTANDVKPGDRVGIYGIGGLGHVAILMSSALGCDVVVFSSSESKRHDAMATGAKEFHVTHDIVPGAPVAPVQHLFWCRDRPPDFSKLISQVSCSGTIYILAVGLEAVSVPMQLVVKNGIRIQGCSNASRKTMRKMLQFVRLHDIRPWIMTWPMTADGIQDAFKALNERKMRYRGVLVGECGD</sequence>
<dbReference type="GO" id="GO:0016616">
    <property type="term" value="F:oxidoreductase activity, acting on the CH-OH group of donors, NAD or NADP as acceptor"/>
    <property type="evidence" value="ECO:0007669"/>
    <property type="project" value="InterPro"/>
</dbReference>
<feature type="domain" description="Alcohol dehydrogenase-like C-terminal" evidence="5">
    <location>
        <begin position="169"/>
        <end position="289"/>
    </location>
</feature>
<dbReference type="OrthoDB" id="1879366at2759"/>
<dbReference type="SUPFAM" id="SSF50129">
    <property type="entry name" value="GroES-like"/>
    <property type="match status" value="1"/>
</dbReference>
<dbReference type="InterPro" id="IPR011032">
    <property type="entry name" value="GroES-like_sf"/>
</dbReference>
<dbReference type="EMBL" id="JXNT01000017">
    <property type="protein sequence ID" value="ODM15374.1"/>
    <property type="molecule type" value="Genomic_DNA"/>
</dbReference>
<evidence type="ECO:0000256" key="1">
    <source>
        <dbReference type="ARBA" id="ARBA00001947"/>
    </source>
</evidence>
<dbReference type="PROSITE" id="PS00065">
    <property type="entry name" value="D_2_HYDROXYACID_DH_1"/>
    <property type="match status" value="1"/>
</dbReference>
<dbReference type="InterPro" id="IPR013149">
    <property type="entry name" value="ADH-like_C"/>
</dbReference>
<proteinExistence type="predicted"/>
<comment type="caution">
    <text evidence="7">The sequence shown here is derived from an EMBL/GenBank/DDBJ whole genome shotgun (WGS) entry which is preliminary data.</text>
</comment>